<proteinExistence type="inferred from homology"/>
<sequence length="186" mass="20013">MKLSFEKGFFAPLPVLIIGTYDANGTPNAMNAAWGGQIGMNQISVSLSSSHKTTENIRLNKEFTVAYATAQQIAACDYVGITSGNKVENKLEKCGFTVTKSDKVNAPVIDQLPVTIECKVIDIQEEFGETRVVAEVVGLKADESVMTDGKVDYSKAGLVIYDTVSKTYRSVGESVAAARSVGKKFE</sequence>
<evidence type="ECO:0000313" key="5">
    <source>
        <dbReference type="EMBL" id="SFW23242.1"/>
    </source>
</evidence>
<gene>
    <name evidence="5" type="ORF">SAMN02910280_1264</name>
</gene>
<dbReference type="EMBL" id="FPIP01000002">
    <property type="protein sequence ID" value="SFW23242.1"/>
    <property type="molecule type" value="Genomic_DNA"/>
</dbReference>
<dbReference type="Pfam" id="PF01613">
    <property type="entry name" value="Flavin_Reduct"/>
    <property type="match status" value="1"/>
</dbReference>
<evidence type="ECO:0000256" key="2">
    <source>
        <dbReference type="ARBA" id="ARBA00022630"/>
    </source>
</evidence>
<dbReference type="Proteomes" id="UP000183461">
    <property type="component" value="Unassembled WGS sequence"/>
</dbReference>
<dbReference type="GO" id="GO:0016646">
    <property type="term" value="F:oxidoreductase activity, acting on the CH-NH group of donors, NAD or NADP as acceptor"/>
    <property type="evidence" value="ECO:0007669"/>
    <property type="project" value="UniProtKB-ARBA"/>
</dbReference>
<protein>
    <submittedName>
        <fullName evidence="5">NADH-FMN oxidoreductase RutF, flavin reductase (DIM6/NTAB) family</fullName>
    </submittedName>
</protein>
<dbReference type="SMART" id="SM00903">
    <property type="entry name" value="Flavin_Reduct"/>
    <property type="match status" value="1"/>
</dbReference>
<evidence type="ECO:0000313" key="6">
    <source>
        <dbReference type="Proteomes" id="UP000183461"/>
    </source>
</evidence>
<comment type="similarity">
    <text evidence="3">Belongs to the flavoredoxin family.</text>
</comment>
<dbReference type="AlphaFoldDB" id="A0A1K1MJB6"/>
<organism evidence="5 6">
    <name type="scientific">Ruminococcus flavefaciens</name>
    <dbReference type="NCBI Taxonomy" id="1265"/>
    <lineage>
        <taxon>Bacteria</taxon>
        <taxon>Bacillati</taxon>
        <taxon>Bacillota</taxon>
        <taxon>Clostridia</taxon>
        <taxon>Eubacteriales</taxon>
        <taxon>Oscillospiraceae</taxon>
        <taxon>Ruminococcus</taxon>
    </lineage>
</organism>
<accession>A0A1K1MJB6</accession>
<dbReference type="Gene3D" id="2.30.110.10">
    <property type="entry name" value="Electron Transport, Fmn-binding Protein, Chain A"/>
    <property type="match status" value="1"/>
</dbReference>
<keyword evidence="2" id="KW-0285">Flavoprotein</keyword>
<evidence type="ECO:0000259" key="4">
    <source>
        <dbReference type="SMART" id="SM00903"/>
    </source>
</evidence>
<dbReference type="PANTHER" id="PTHR43567">
    <property type="entry name" value="FLAVOREDOXIN-RELATED-RELATED"/>
    <property type="match status" value="1"/>
</dbReference>
<evidence type="ECO:0000256" key="1">
    <source>
        <dbReference type="ARBA" id="ARBA00001917"/>
    </source>
</evidence>
<name>A0A1K1MJB6_RUMFL</name>
<dbReference type="PANTHER" id="PTHR43567:SF1">
    <property type="entry name" value="FLAVOREDOXIN"/>
    <property type="match status" value="1"/>
</dbReference>
<evidence type="ECO:0000256" key="3">
    <source>
        <dbReference type="ARBA" id="ARBA00038054"/>
    </source>
</evidence>
<reference evidence="5 6" key="1">
    <citation type="submission" date="2016-11" db="EMBL/GenBank/DDBJ databases">
        <authorList>
            <person name="Jaros S."/>
            <person name="Januszkiewicz K."/>
            <person name="Wedrychowicz H."/>
        </authorList>
    </citation>
    <scope>NUCLEOTIDE SEQUENCE [LARGE SCALE GENOMIC DNA]</scope>
    <source>
        <strain evidence="5 6">YL228</strain>
    </source>
</reference>
<dbReference type="InterPro" id="IPR052174">
    <property type="entry name" value="Flavoredoxin"/>
</dbReference>
<dbReference type="SUPFAM" id="SSF50475">
    <property type="entry name" value="FMN-binding split barrel"/>
    <property type="match status" value="1"/>
</dbReference>
<dbReference type="InterPro" id="IPR012349">
    <property type="entry name" value="Split_barrel_FMN-bd"/>
</dbReference>
<feature type="domain" description="Flavin reductase like" evidence="4">
    <location>
        <begin position="10"/>
        <end position="153"/>
    </location>
</feature>
<dbReference type="InterPro" id="IPR002563">
    <property type="entry name" value="Flavin_Rdtase-like_dom"/>
</dbReference>
<dbReference type="RefSeq" id="WP_072299620.1">
    <property type="nucleotide sequence ID" value="NZ_FPIP01000002.1"/>
</dbReference>
<comment type="cofactor">
    <cofactor evidence="1">
        <name>FMN</name>
        <dbReference type="ChEBI" id="CHEBI:58210"/>
    </cofactor>
</comment>
<dbReference type="GO" id="GO:0010181">
    <property type="term" value="F:FMN binding"/>
    <property type="evidence" value="ECO:0007669"/>
    <property type="project" value="InterPro"/>
</dbReference>